<organism evidence="2 3">
    <name type="scientific">Spongiibacter thalassae</name>
    <dbReference type="NCBI Taxonomy" id="2721624"/>
    <lineage>
        <taxon>Bacteria</taxon>
        <taxon>Pseudomonadati</taxon>
        <taxon>Pseudomonadota</taxon>
        <taxon>Gammaproteobacteria</taxon>
        <taxon>Cellvibrionales</taxon>
        <taxon>Spongiibacteraceae</taxon>
        <taxon>Spongiibacter</taxon>
    </lineage>
</organism>
<sequence>MEDSNNPFRKAGFGLLVIGIIDLGIIAYAIANKISYSSSFNIFAVIAGILLIKGGVKTARAVRWFSAFLFVAFIGLLAVMPIITPVGLLITQIKLNALSVVGSFAYGLVFVGVLIWVHIQLSTPESLRVLEKAGYKTAKPKSAYIAGAGLLALAVGLSTAFLNGESAQKAKALAKEQLGPEFNYHVTSMTTFGRSGHASVAAYTDKEIHRVQVQW</sequence>
<evidence type="ECO:0000256" key="1">
    <source>
        <dbReference type="SAM" id="Phobius"/>
    </source>
</evidence>
<comment type="caution">
    <text evidence="2">The sequence shown here is derived from an EMBL/GenBank/DDBJ whole genome shotgun (WGS) entry which is preliminary data.</text>
</comment>
<dbReference type="RefSeq" id="WP_168450093.1">
    <property type="nucleotide sequence ID" value="NZ_JAAWWK010000003.1"/>
</dbReference>
<reference evidence="2 3" key="1">
    <citation type="submission" date="2020-04" db="EMBL/GenBank/DDBJ databases">
        <authorList>
            <person name="Yoon J."/>
        </authorList>
    </citation>
    <scope>NUCLEOTIDE SEQUENCE [LARGE SCALE GENOMIC DNA]</scope>
    <source>
        <strain evidence="2 3">KMU-166</strain>
    </source>
</reference>
<protein>
    <submittedName>
        <fullName evidence="2">Uncharacterized protein</fullName>
    </submittedName>
</protein>
<evidence type="ECO:0000313" key="3">
    <source>
        <dbReference type="Proteomes" id="UP000765845"/>
    </source>
</evidence>
<feature type="transmembrane region" description="Helical" evidence="1">
    <location>
        <begin position="12"/>
        <end position="30"/>
    </location>
</feature>
<dbReference type="Proteomes" id="UP000765845">
    <property type="component" value="Unassembled WGS sequence"/>
</dbReference>
<proteinExistence type="predicted"/>
<accession>A0ABX1GF16</accession>
<name>A0ABX1GF16_9GAMM</name>
<gene>
    <name evidence="2" type="ORF">HCU74_08900</name>
</gene>
<keyword evidence="3" id="KW-1185">Reference proteome</keyword>
<evidence type="ECO:0000313" key="2">
    <source>
        <dbReference type="EMBL" id="NKI17535.1"/>
    </source>
</evidence>
<feature type="transmembrane region" description="Helical" evidence="1">
    <location>
        <begin position="142"/>
        <end position="162"/>
    </location>
</feature>
<keyword evidence="1" id="KW-0812">Transmembrane</keyword>
<keyword evidence="1" id="KW-1133">Transmembrane helix</keyword>
<feature type="transmembrane region" description="Helical" evidence="1">
    <location>
        <begin position="64"/>
        <end position="83"/>
    </location>
</feature>
<feature type="transmembrane region" description="Helical" evidence="1">
    <location>
        <begin position="103"/>
        <end position="121"/>
    </location>
</feature>
<keyword evidence="1" id="KW-0472">Membrane</keyword>
<dbReference type="EMBL" id="JAAWWK010000003">
    <property type="protein sequence ID" value="NKI17535.1"/>
    <property type="molecule type" value="Genomic_DNA"/>
</dbReference>